<dbReference type="RefSeq" id="WP_051869316.1">
    <property type="nucleotide sequence ID" value="NZ_JPNB01000001.1"/>
</dbReference>
<feature type="domain" description="HD-GYP" evidence="1">
    <location>
        <begin position="115"/>
        <end position="310"/>
    </location>
</feature>
<reference evidence="2 3" key="1">
    <citation type="submission" date="2019-03" db="EMBL/GenBank/DDBJ databases">
        <title>Genomic Encyclopedia of Type Strains, Phase IV (KMG-IV): sequencing the most valuable type-strain genomes for metagenomic binning, comparative biology and taxonomic classification.</title>
        <authorList>
            <person name="Goeker M."/>
        </authorList>
    </citation>
    <scope>NUCLEOTIDE SEQUENCE [LARGE SCALE GENOMIC DNA]</scope>
    <source>
        <strain evidence="2 3">DSM 100556</strain>
    </source>
</reference>
<dbReference type="GO" id="GO:0016740">
    <property type="term" value="F:transferase activity"/>
    <property type="evidence" value="ECO:0007669"/>
    <property type="project" value="UniProtKB-KW"/>
</dbReference>
<comment type="caution">
    <text evidence="2">The sequence shown here is derived from an EMBL/GenBank/DDBJ whole genome shotgun (WGS) entry which is preliminary data.</text>
</comment>
<dbReference type="InterPro" id="IPR003607">
    <property type="entry name" value="HD/PDEase_dom"/>
</dbReference>
<dbReference type="STRING" id="1469948.GCA_000732725_01364"/>
<proteinExistence type="predicted"/>
<dbReference type="Pfam" id="PF13487">
    <property type="entry name" value="HD_5"/>
    <property type="match status" value="1"/>
</dbReference>
<evidence type="ECO:0000259" key="1">
    <source>
        <dbReference type="PROSITE" id="PS51832"/>
    </source>
</evidence>
<dbReference type="EMBL" id="SLUO01000006">
    <property type="protein sequence ID" value="TCL58473.1"/>
    <property type="molecule type" value="Genomic_DNA"/>
</dbReference>
<evidence type="ECO:0000313" key="3">
    <source>
        <dbReference type="Proteomes" id="UP000295718"/>
    </source>
</evidence>
<dbReference type="PANTHER" id="PTHR43155:SF2">
    <property type="entry name" value="CYCLIC DI-GMP PHOSPHODIESTERASE PA4108"/>
    <property type="match status" value="1"/>
</dbReference>
<sequence length="351" mass="40237">MINIASITLKPGMEIGEDVFNYKNELLVAAGTILEDSHIKKIVRHSVMSVVIKEAIDYATTRFERVRLSEGFKKFDAVYSEYLLYYKELMVDFVTKGIPFPVDHLMDIYHAITPYAQSGELLLDYLYHMLPSEDNMTHAHCLNSALIAGVFAKWLNLSQEDTEILIKCGFFYDIGKLKLPNDLIWKSEKLTELEFTQIKTHTLTGFDLLKELDLNPHIINATLMHHERCDGSGYPSRLRGDKIDRFAKYIAIIDTYEAMTSSRMYRQSYHPFQIIAGFEKAGFIIYEETILRPILSHIAASQVGNNIRLSDGRVAEVVLINQKYLSRPLLRSPEGLIDLSTEQQLQIEAIY</sequence>
<dbReference type="PANTHER" id="PTHR43155">
    <property type="entry name" value="CYCLIC DI-GMP PHOSPHODIESTERASE PA4108-RELATED"/>
    <property type="match status" value="1"/>
</dbReference>
<evidence type="ECO:0000313" key="2">
    <source>
        <dbReference type="EMBL" id="TCL58473.1"/>
    </source>
</evidence>
<dbReference type="NCBIfam" id="TIGR00277">
    <property type="entry name" value="HDIG"/>
    <property type="match status" value="1"/>
</dbReference>
<dbReference type="InterPro" id="IPR006675">
    <property type="entry name" value="HDIG_dom"/>
</dbReference>
<name>A0A4R1QZN5_9FIRM</name>
<dbReference type="CDD" id="cd00077">
    <property type="entry name" value="HDc"/>
    <property type="match status" value="1"/>
</dbReference>
<keyword evidence="2" id="KW-0808">Transferase</keyword>
<dbReference type="AlphaFoldDB" id="A0A4R1QZN5"/>
<protein>
    <submittedName>
        <fullName evidence="2">Putative nucleotidyltransferase with HDIG domain</fullName>
    </submittedName>
</protein>
<accession>A0A4R1QZN5</accession>
<dbReference type="OrthoDB" id="9804747at2"/>
<dbReference type="SUPFAM" id="SSF109604">
    <property type="entry name" value="HD-domain/PDEase-like"/>
    <property type="match status" value="1"/>
</dbReference>
<dbReference type="Proteomes" id="UP000295718">
    <property type="component" value="Unassembled WGS sequence"/>
</dbReference>
<dbReference type="InterPro" id="IPR037522">
    <property type="entry name" value="HD_GYP_dom"/>
</dbReference>
<organism evidence="2 3">
    <name type="scientific">Kineothrix alysoides</name>
    <dbReference type="NCBI Taxonomy" id="1469948"/>
    <lineage>
        <taxon>Bacteria</taxon>
        <taxon>Bacillati</taxon>
        <taxon>Bacillota</taxon>
        <taxon>Clostridia</taxon>
        <taxon>Lachnospirales</taxon>
        <taxon>Lachnospiraceae</taxon>
        <taxon>Kineothrix</taxon>
    </lineage>
</organism>
<keyword evidence="3" id="KW-1185">Reference proteome</keyword>
<dbReference type="PROSITE" id="PS51832">
    <property type="entry name" value="HD_GYP"/>
    <property type="match status" value="1"/>
</dbReference>
<gene>
    <name evidence="2" type="ORF">EDD76_106126</name>
</gene>
<dbReference type="Gene3D" id="1.10.3210.10">
    <property type="entry name" value="Hypothetical protein af1432"/>
    <property type="match status" value="1"/>
</dbReference>